<evidence type="ECO:0000256" key="8">
    <source>
        <dbReference type="ARBA" id="ARBA00023145"/>
    </source>
</evidence>
<evidence type="ECO:0000313" key="12">
    <source>
        <dbReference type="EMBL" id="CAH4035086.1"/>
    </source>
</evidence>
<evidence type="ECO:0000256" key="4">
    <source>
        <dbReference type="ARBA" id="ARBA00022670"/>
    </source>
</evidence>
<evidence type="ECO:0000256" key="2">
    <source>
        <dbReference type="ARBA" id="ARBA00007664"/>
    </source>
</evidence>
<dbReference type="InterPro" id="IPR033116">
    <property type="entry name" value="TRYPSIN_SER"/>
</dbReference>
<dbReference type="Pfam" id="PF00089">
    <property type="entry name" value="Trypsin"/>
    <property type="match status" value="1"/>
</dbReference>
<dbReference type="PANTHER" id="PTHR24276">
    <property type="entry name" value="POLYSERASE-RELATED"/>
    <property type="match status" value="1"/>
</dbReference>
<dbReference type="GO" id="GO:0005576">
    <property type="term" value="C:extracellular region"/>
    <property type="evidence" value="ECO:0007669"/>
    <property type="project" value="UniProtKB-SubCell"/>
</dbReference>
<evidence type="ECO:0000256" key="5">
    <source>
        <dbReference type="ARBA" id="ARBA00022729"/>
    </source>
</evidence>
<reference evidence="12" key="1">
    <citation type="submission" date="2022-05" db="EMBL/GenBank/DDBJ databases">
        <authorList>
            <person name="Okamura Y."/>
        </authorList>
    </citation>
    <scope>NUCLEOTIDE SEQUENCE</scope>
</reference>
<keyword evidence="9" id="KW-1015">Disulfide bond</keyword>
<dbReference type="InterPro" id="IPR001314">
    <property type="entry name" value="Peptidase_S1A"/>
</dbReference>
<evidence type="ECO:0000256" key="1">
    <source>
        <dbReference type="ARBA" id="ARBA00004613"/>
    </source>
</evidence>
<dbReference type="PROSITE" id="PS00134">
    <property type="entry name" value="TRYPSIN_HIS"/>
    <property type="match status" value="1"/>
</dbReference>
<evidence type="ECO:0000313" key="13">
    <source>
        <dbReference type="Proteomes" id="UP001152562"/>
    </source>
</evidence>
<dbReference type="PRINTS" id="PR00722">
    <property type="entry name" value="CHYMOTRYPSIN"/>
</dbReference>
<dbReference type="EMBL" id="CALOZG010000042">
    <property type="protein sequence ID" value="CAH4035086.1"/>
    <property type="molecule type" value="Genomic_DNA"/>
</dbReference>
<dbReference type="AlphaFoldDB" id="A0A9P0XHF6"/>
<feature type="domain" description="Peptidase S1" evidence="11">
    <location>
        <begin position="10"/>
        <end position="242"/>
    </location>
</feature>
<dbReference type="InterPro" id="IPR001254">
    <property type="entry name" value="Trypsin_dom"/>
</dbReference>
<keyword evidence="4 10" id="KW-0645">Protease</keyword>
<keyword evidence="8" id="KW-0865">Zymogen</keyword>
<dbReference type="InterPro" id="IPR018114">
    <property type="entry name" value="TRYPSIN_HIS"/>
</dbReference>
<gene>
    <name evidence="12" type="ORF">PIBRA_LOCUS11191</name>
</gene>
<dbReference type="InterPro" id="IPR043504">
    <property type="entry name" value="Peptidase_S1_PA_chymotrypsin"/>
</dbReference>
<dbReference type="InterPro" id="IPR050430">
    <property type="entry name" value="Peptidase_S1"/>
</dbReference>
<dbReference type="Gene3D" id="2.40.10.10">
    <property type="entry name" value="Trypsin-like serine proteases"/>
    <property type="match status" value="1"/>
</dbReference>
<keyword evidence="7 10" id="KW-0720">Serine protease</keyword>
<evidence type="ECO:0000259" key="11">
    <source>
        <dbReference type="PROSITE" id="PS50240"/>
    </source>
</evidence>
<name>A0A9P0XHF6_PIEBR</name>
<dbReference type="SUPFAM" id="SSF50494">
    <property type="entry name" value="Trypsin-like serine proteases"/>
    <property type="match status" value="1"/>
</dbReference>
<comment type="similarity">
    <text evidence="2">Belongs to the peptidase S1 family.</text>
</comment>
<organism evidence="12 13">
    <name type="scientific">Pieris brassicae</name>
    <name type="common">White butterfly</name>
    <name type="synonym">Large white butterfly</name>
    <dbReference type="NCBI Taxonomy" id="7116"/>
    <lineage>
        <taxon>Eukaryota</taxon>
        <taxon>Metazoa</taxon>
        <taxon>Ecdysozoa</taxon>
        <taxon>Arthropoda</taxon>
        <taxon>Hexapoda</taxon>
        <taxon>Insecta</taxon>
        <taxon>Pterygota</taxon>
        <taxon>Neoptera</taxon>
        <taxon>Endopterygota</taxon>
        <taxon>Lepidoptera</taxon>
        <taxon>Glossata</taxon>
        <taxon>Ditrysia</taxon>
        <taxon>Papilionoidea</taxon>
        <taxon>Pieridae</taxon>
        <taxon>Pierinae</taxon>
        <taxon>Pieris</taxon>
    </lineage>
</organism>
<dbReference type="CDD" id="cd00190">
    <property type="entry name" value="Tryp_SPc"/>
    <property type="match status" value="1"/>
</dbReference>
<evidence type="ECO:0000256" key="6">
    <source>
        <dbReference type="ARBA" id="ARBA00022801"/>
    </source>
</evidence>
<dbReference type="GO" id="GO:0004252">
    <property type="term" value="F:serine-type endopeptidase activity"/>
    <property type="evidence" value="ECO:0007669"/>
    <property type="project" value="InterPro"/>
</dbReference>
<proteinExistence type="inferred from homology"/>
<dbReference type="PROSITE" id="PS00135">
    <property type="entry name" value="TRYPSIN_SER"/>
    <property type="match status" value="1"/>
</dbReference>
<accession>A0A9P0XHF6</accession>
<keyword evidence="6 10" id="KW-0378">Hydrolase</keyword>
<evidence type="ECO:0000256" key="9">
    <source>
        <dbReference type="ARBA" id="ARBA00023157"/>
    </source>
</evidence>
<dbReference type="PANTHER" id="PTHR24276:SF98">
    <property type="entry name" value="FI18310P1-RELATED"/>
    <property type="match status" value="1"/>
</dbReference>
<comment type="subcellular location">
    <subcellularLocation>
        <location evidence="1">Secreted</location>
    </subcellularLocation>
</comment>
<dbReference type="InterPro" id="IPR009003">
    <property type="entry name" value="Peptidase_S1_PA"/>
</dbReference>
<keyword evidence="13" id="KW-1185">Reference proteome</keyword>
<keyword evidence="5" id="KW-0732">Signal</keyword>
<keyword evidence="3" id="KW-0964">Secreted</keyword>
<evidence type="ECO:0000256" key="7">
    <source>
        <dbReference type="ARBA" id="ARBA00022825"/>
    </source>
</evidence>
<dbReference type="FunFam" id="2.40.10.10:FF:000146">
    <property type="entry name" value="Serine protease 53"/>
    <property type="match status" value="1"/>
</dbReference>
<dbReference type="Proteomes" id="UP001152562">
    <property type="component" value="Unassembled WGS sequence"/>
</dbReference>
<evidence type="ECO:0000256" key="3">
    <source>
        <dbReference type="ARBA" id="ARBA00022525"/>
    </source>
</evidence>
<dbReference type="SMART" id="SM00020">
    <property type="entry name" value="Tryp_SPc"/>
    <property type="match status" value="1"/>
</dbReference>
<dbReference type="PROSITE" id="PS50240">
    <property type="entry name" value="TRYPSIN_DOM"/>
    <property type="match status" value="1"/>
</dbReference>
<sequence length="243" mass="26665">MCKIDIEQRILGGQDASEGLAKWQASIRFGYWQHNCGASVLNERWLLTAAHCMYSYGQYLSMLSVVVGTNHLRTGGQRYNLESYILHENYNPTTQANDLCLLKTSTPIVYNDKVQPAVMPTEETPPGSNLMLTGWGEMGTDGDIPDNLQMLNFTSIGTKECDDKYKEFYGKRGKSFPITDKQLCMTANQGTGGCKGDSGGPIVKDLSLVGVVSVGVVPCGYGVPEVSTNVIKYVSWIKQHTGM</sequence>
<comment type="caution">
    <text evidence="12">The sequence shown here is derived from an EMBL/GenBank/DDBJ whole genome shotgun (WGS) entry which is preliminary data.</text>
</comment>
<dbReference type="GO" id="GO:0006508">
    <property type="term" value="P:proteolysis"/>
    <property type="evidence" value="ECO:0007669"/>
    <property type="project" value="UniProtKB-KW"/>
</dbReference>
<protein>
    <recommendedName>
        <fullName evidence="11">Peptidase S1 domain-containing protein</fullName>
    </recommendedName>
</protein>
<evidence type="ECO:0000256" key="10">
    <source>
        <dbReference type="RuleBase" id="RU363034"/>
    </source>
</evidence>